<keyword evidence="6 7" id="KW-0472">Membrane</keyword>
<feature type="transmembrane region" description="Helical" evidence="7">
    <location>
        <begin position="75"/>
        <end position="96"/>
    </location>
</feature>
<keyword evidence="3" id="KW-1003">Cell membrane</keyword>
<evidence type="ECO:0000256" key="2">
    <source>
        <dbReference type="ARBA" id="ARBA00022448"/>
    </source>
</evidence>
<dbReference type="Pfam" id="PF00528">
    <property type="entry name" value="BPD_transp_1"/>
    <property type="match status" value="1"/>
</dbReference>
<evidence type="ECO:0000256" key="5">
    <source>
        <dbReference type="ARBA" id="ARBA00022989"/>
    </source>
</evidence>
<evidence type="ECO:0000256" key="6">
    <source>
        <dbReference type="ARBA" id="ARBA00023136"/>
    </source>
</evidence>
<comment type="similarity">
    <text evidence="7">Belongs to the binding-protein-dependent transport system permease family.</text>
</comment>
<comment type="caution">
    <text evidence="9">The sequence shown here is derived from an EMBL/GenBank/DDBJ whole genome shotgun (WGS) entry which is preliminary data.</text>
</comment>
<dbReference type="AlphaFoldDB" id="A0A931GKM9"/>
<dbReference type="RefSeq" id="WP_197013422.1">
    <property type="nucleotide sequence ID" value="NZ_BAABES010000001.1"/>
</dbReference>
<dbReference type="EMBL" id="JADOUA010000001">
    <property type="protein sequence ID" value="MBG6091053.1"/>
    <property type="molecule type" value="Genomic_DNA"/>
</dbReference>
<evidence type="ECO:0000256" key="7">
    <source>
        <dbReference type="RuleBase" id="RU363032"/>
    </source>
</evidence>
<feature type="transmembrane region" description="Helical" evidence="7">
    <location>
        <begin position="242"/>
        <end position="262"/>
    </location>
</feature>
<evidence type="ECO:0000313" key="9">
    <source>
        <dbReference type="EMBL" id="MBG6091053.1"/>
    </source>
</evidence>
<feature type="transmembrane region" description="Helical" evidence="7">
    <location>
        <begin position="108"/>
        <end position="128"/>
    </location>
</feature>
<evidence type="ECO:0000313" key="10">
    <source>
        <dbReference type="Proteomes" id="UP000614047"/>
    </source>
</evidence>
<evidence type="ECO:0000256" key="1">
    <source>
        <dbReference type="ARBA" id="ARBA00004651"/>
    </source>
</evidence>
<dbReference type="InterPro" id="IPR035906">
    <property type="entry name" value="MetI-like_sf"/>
</dbReference>
<reference evidence="9" key="1">
    <citation type="submission" date="2020-11" db="EMBL/GenBank/DDBJ databases">
        <title>Sequencing the genomes of 1000 actinobacteria strains.</title>
        <authorList>
            <person name="Klenk H.-P."/>
        </authorList>
    </citation>
    <scope>NUCLEOTIDE SEQUENCE</scope>
    <source>
        <strain evidence="9">DSM 43175</strain>
    </source>
</reference>
<dbReference type="Proteomes" id="UP000614047">
    <property type="component" value="Unassembled WGS sequence"/>
</dbReference>
<feature type="transmembrane region" description="Helical" evidence="7">
    <location>
        <begin position="12"/>
        <end position="33"/>
    </location>
</feature>
<sequence>MADRPSRTIRSLSHSALAVTAVISLAPLVWVWVASLRTSADITGDPLGLPGRPHWDNYVNAWTQARFADYLGNSLIIGAGTVLVVLVCAVPAAYALASLRLPLSQPVFLVFLLGLMIPVWSIIIPLFFQMRNLGLVDTRTGAILIEASLGLPFAIFMLRAFMQTVPPEIIDAARIDGAGNLRVIWSVVLPLARPTLQALVVFEFMWSWNEMVVPLFFLQDEAVRTLPIGLTFFQGRFTSDTGVIAAGTTLATIPVLLVYLLLNRQFIRGLTAGATR</sequence>
<keyword evidence="5 7" id="KW-1133">Transmembrane helix</keyword>
<dbReference type="GO" id="GO:0005886">
    <property type="term" value="C:plasma membrane"/>
    <property type="evidence" value="ECO:0007669"/>
    <property type="project" value="UniProtKB-SubCell"/>
</dbReference>
<feature type="domain" description="ABC transmembrane type-1" evidence="8">
    <location>
        <begin position="71"/>
        <end position="262"/>
    </location>
</feature>
<dbReference type="CDD" id="cd06261">
    <property type="entry name" value="TM_PBP2"/>
    <property type="match status" value="1"/>
</dbReference>
<dbReference type="GO" id="GO:0055085">
    <property type="term" value="P:transmembrane transport"/>
    <property type="evidence" value="ECO:0007669"/>
    <property type="project" value="InterPro"/>
</dbReference>
<keyword evidence="10" id="KW-1185">Reference proteome</keyword>
<evidence type="ECO:0000259" key="8">
    <source>
        <dbReference type="PROSITE" id="PS50928"/>
    </source>
</evidence>
<organism evidence="9 10">
    <name type="scientific">Actinomadura viridis</name>
    <dbReference type="NCBI Taxonomy" id="58110"/>
    <lineage>
        <taxon>Bacteria</taxon>
        <taxon>Bacillati</taxon>
        <taxon>Actinomycetota</taxon>
        <taxon>Actinomycetes</taxon>
        <taxon>Streptosporangiales</taxon>
        <taxon>Thermomonosporaceae</taxon>
        <taxon>Actinomadura</taxon>
    </lineage>
</organism>
<comment type="subcellular location">
    <subcellularLocation>
        <location evidence="1 7">Cell membrane</location>
        <topology evidence="1 7">Multi-pass membrane protein</topology>
    </subcellularLocation>
</comment>
<dbReference type="SUPFAM" id="SSF161098">
    <property type="entry name" value="MetI-like"/>
    <property type="match status" value="1"/>
</dbReference>
<dbReference type="PROSITE" id="PS50928">
    <property type="entry name" value="ABC_TM1"/>
    <property type="match status" value="1"/>
</dbReference>
<proteinExistence type="inferred from homology"/>
<evidence type="ECO:0000256" key="3">
    <source>
        <dbReference type="ARBA" id="ARBA00022475"/>
    </source>
</evidence>
<feature type="transmembrane region" description="Helical" evidence="7">
    <location>
        <begin position="183"/>
        <end position="208"/>
    </location>
</feature>
<keyword evidence="2 7" id="KW-0813">Transport</keyword>
<accession>A0A931GKM9</accession>
<gene>
    <name evidence="9" type="ORF">IW256_005166</name>
</gene>
<dbReference type="Gene3D" id="1.10.3720.10">
    <property type="entry name" value="MetI-like"/>
    <property type="match status" value="1"/>
</dbReference>
<keyword evidence="4 7" id="KW-0812">Transmembrane</keyword>
<dbReference type="PANTHER" id="PTHR43744">
    <property type="entry name" value="ABC TRANSPORTER PERMEASE PROTEIN MG189-RELATED-RELATED"/>
    <property type="match status" value="1"/>
</dbReference>
<feature type="transmembrane region" description="Helical" evidence="7">
    <location>
        <begin position="140"/>
        <end position="162"/>
    </location>
</feature>
<dbReference type="InterPro" id="IPR000515">
    <property type="entry name" value="MetI-like"/>
</dbReference>
<protein>
    <submittedName>
        <fullName evidence="9">Raffinose/stachyose/melibiose transport system permease protein</fullName>
    </submittedName>
</protein>
<evidence type="ECO:0000256" key="4">
    <source>
        <dbReference type="ARBA" id="ARBA00022692"/>
    </source>
</evidence>
<dbReference type="PANTHER" id="PTHR43744:SF8">
    <property type="entry name" value="SN-GLYCEROL-3-PHOSPHATE TRANSPORT SYSTEM PERMEASE PROTEIN UGPE"/>
    <property type="match status" value="1"/>
</dbReference>
<name>A0A931GKM9_9ACTN</name>